<sequence>MSGSDGPSWAPEGRAALCRMLRDQLVETIDVIRSHAKAVPSAPDLEPVGERLVQVPRS</sequence>
<dbReference type="RefSeq" id="WP_328339917.1">
    <property type="nucleotide sequence ID" value="NZ_CP107906.1"/>
</dbReference>
<evidence type="ECO:0000313" key="2">
    <source>
        <dbReference type="Proteomes" id="UP001341259"/>
    </source>
</evidence>
<reference evidence="1 2" key="1">
    <citation type="submission" date="2022-10" db="EMBL/GenBank/DDBJ databases">
        <title>The complete genomes of actinobacterial strains from the NBC collection.</title>
        <authorList>
            <person name="Joergensen T.S."/>
            <person name="Alvarez Arevalo M."/>
            <person name="Sterndorff E.B."/>
            <person name="Faurdal D."/>
            <person name="Vuksanovic O."/>
            <person name="Mourched A.-S."/>
            <person name="Charusanti P."/>
            <person name="Shaw S."/>
            <person name="Blin K."/>
            <person name="Weber T."/>
        </authorList>
    </citation>
    <scope>NUCLEOTIDE SEQUENCE [LARGE SCALE GENOMIC DNA]</scope>
    <source>
        <strain evidence="1 2">NBC_00456</strain>
    </source>
</reference>
<dbReference type="Proteomes" id="UP001341259">
    <property type="component" value="Chromosome"/>
</dbReference>
<accession>A0ABZ1NUN8</accession>
<keyword evidence="2" id="KW-1185">Reference proteome</keyword>
<organism evidence="1 2">
    <name type="scientific">Streptomyces violaceus</name>
    <name type="common">Streptomyces venezuelae</name>
    <dbReference type="NCBI Taxonomy" id="1936"/>
    <lineage>
        <taxon>Bacteria</taxon>
        <taxon>Bacillati</taxon>
        <taxon>Actinomycetota</taxon>
        <taxon>Actinomycetes</taxon>
        <taxon>Kitasatosporales</taxon>
        <taxon>Streptomycetaceae</taxon>
        <taxon>Streptomyces</taxon>
    </lineage>
</organism>
<name>A0ABZ1NUN8_STRVL</name>
<evidence type="ECO:0000313" key="1">
    <source>
        <dbReference type="EMBL" id="WUG94947.1"/>
    </source>
</evidence>
<proteinExistence type="predicted"/>
<gene>
    <name evidence="1" type="ORF">OHB29_18895</name>
</gene>
<protein>
    <submittedName>
        <fullName evidence="1">Uncharacterized protein</fullName>
    </submittedName>
</protein>
<dbReference type="EMBL" id="CP107906">
    <property type="protein sequence ID" value="WUG94947.1"/>
    <property type="molecule type" value="Genomic_DNA"/>
</dbReference>